<dbReference type="EMBL" id="AP024849">
    <property type="protein sequence ID" value="BCZ45259.1"/>
    <property type="molecule type" value="Genomic_DNA"/>
</dbReference>
<accession>A0ABM7T204</accession>
<organism evidence="2 3">
    <name type="scientific">Clostridium gelidum</name>
    <dbReference type="NCBI Taxonomy" id="704125"/>
    <lineage>
        <taxon>Bacteria</taxon>
        <taxon>Bacillati</taxon>
        <taxon>Bacillota</taxon>
        <taxon>Clostridia</taxon>
        <taxon>Eubacteriales</taxon>
        <taxon>Clostridiaceae</taxon>
        <taxon>Clostridium</taxon>
    </lineage>
</organism>
<protein>
    <submittedName>
        <fullName evidence="2">Uncharacterized protein</fullName>
    </submittedName>
</protein>
<feature type="transmembrane region" description="Helical" evidence="1">
    <location>
        <begin position="7"/>
        <end position="26"/>
    </location>
</feature>
<name>A0ABM7T204_9CLOT</name>
<keyword evidence="3" id="KW-1185">Reference proteome</keyword>
<evidence type="ECO:0000256" key="1">
    <source>
        <dbReference type="SAM" id="Phobius"/>
    </source>
</evidence>
<dbReference type="RefSeq" id="WP_224036871.1">
    <property type="nucleotide sequence ID" value="NZ_AP024849.1"/>
</dbReference>
<evidence type="ECO:0000313" key="3">
    <source>
        <dbReference type="Proteomes" id="UP000824633"/>
    </source>
</evidence>
<keyword evidence="1" id="KW-1133">Transmembrane helix</keyword>
<gene>
    <name evidence="2" type="ORF">psyc5s11_13260</name>
</gene>
<sequence>MNGQIKKYIYIIGTICIVFLVGKVFLNILPYFILFGLVTYVVMKIIGFIKVKKEKKDSNKFDLKNTADNVDNYKDSTDDYISGEVIDVDYEEVDKNKQ</sequence>
<evidence type="ECO:0000313" key="2">
    <source>
        <dbReference type="EMBL" id="BCZ45259.1"/>
    </source>
</evidence>
<keyword evidence="1" id="KW-0812">Transmembrane</keyword>
<keyword evidence="1" id="KW-0472">Membrane</keyword>
<reference evidence="3" key="1">
    <citation type="submission" date="2021-07" db="EMBL/GenBank/DDBJ databases">
        <title>Complete genome sequencing of a Clostridium isolate.</title>
        <authorList>
            <person name="Ueki A."/>
            <person name="Tonouchi A."/>
        </authorList>
    </citation>
    <scope>NUCLEOTIDE SEQUENCE [LARGE SCALE GENOMIC DNA]</scope>
    <source>
        <strain evidence="3">C5S11</strain>
    </source>
</reference>
<dbReference type="Proteomes" id="UP000824633">
    <property type="component" value="Chromosome"/>
</dbReference>
<proteinExistence type="predicted"/>
<feature type="transmembrane region" description="Helical" evidence="1">
    <location>
        <begin position="32"/>
        <end position="51"/>
    </location>
</feature>